<evidence type="ECO:0000256" key="3">
    <source>
        <dbReference type="ARBA" id="ARBA00011245"/>
    </source>
</evidence>
<comment type="caution">
    <text evidence="8">The sequence shown here is derived from an EMBL/GenBank/DDBJ whole genome shotgun (WGS) entry which is preliminary data.</text>
</comment>
<comment type="subunit">
    <text evidence="3">Monomer.</text>
</comment>
<name>A0ABR2IUE2_9PEZI</name>
<dbReference type="Pfam" id="PF09810">
    <property type="entry name" value="Exo5"/>
    <property type="match status" value="1"/>
</dbReference>
<evidence type="ECO:0000256" key="6">
    <source>
        <dbReference type="ARBA" id="ARBA00022839"/>
    </source>
</evidence>
<feature type="compositionally biased region" description="Polar residues" evidence="7">
    <location>
        <begin position="380"/>
        <end position="408"/>
    </location>
</feature>
<dbReference type="Proteomes" id="UP001390339">
    <property type="component" value="Unassembled WGS sequence"/>
</dbReference>
<evidence type="ECO:0000256" key="5">
    <source>
        <dbReference type="ARBA" id="ARBA00022722"/>
    </source>
</evidence>
<comment type="similarity">
    <text evidence="2">Belongs to the EXO5 family.</text>
</comment>
<dbReference type="EMBL" id="JAPCWZ010000004">
    <property type="protein sequence ID" value="KAK8868308.1"/>
    <property type="molecule type" value="Genomic_DNA"/>
</dbReference>
<feature type="region of interest" description="Disordered" evidence="7">
    <location>
        <begin position="65"/>
        <end position="86"/>
    </location>
</feature>
<feature type="region of interest" description="Disordered" evidence="7">
    <location>
        <begin position="119"/>
        <end position="147"/>
    </location>
</feature>
<comment type="cofactor">
    <cofactor evidence="1">
        <name>[4Fe-4S] cluster</name>
        <dbReference type="ChEBI" id="CHEBI:49883"/>
    </cofactor>
</comment>
<evidence type="ECO:0000313" key="9">
    <source>
        <dbReference type="Proteomes" id="UP001390339"/>
    </source>
</evidence>
<accession>A0ABR2IUE2</accession>
<feature type="compositionally biased region" description="Polar residues" evidence="7">
    <location>
        <begin position="124"/>
        <end position="147"/>
    </location>
</feature>
<keyword evidence="9" id="KW-1185">Reference proteome</keyword>
<dbReference type="InterPro" id="IPR019190">
    <property type="entry name" value="EXOV"/>
</dbReference>
<feature type="region of interest" description="Disordered" evidence="7">
    <location>
        <begin position="378"/>
        <end position="413"/>
    </location>
</feature>
<evidence type="ECO:0000256" key="7">
    <source>
        <dbReference type="SAM" id="MobiDB-lite"/>
    </source>
</evidence>
<dbReference type="PANTHER" id="PTHR14464">
    <property type="entry name" value="EXONUCLEASE V"/>
    <property type="match status" value="1"/>
</dbReference>
<dbReference type="PANTHER" id="PTHR14464:SF4">
    <property type="entry name" value="EXONUCLEASE V"/>
    <property type="match status" value="1"/>
</dbReference>
<evidence type="ECO:0000256" key="2">
    <source>
        <dbReference type="ARBA" id="ARBA00009797"/>
    </source>
</evidence>
<reference evidence="8 9" key="1">
    <citation type="journal article" date="2024" name="IMA Fungus">
        <title>Apiospora arundinis, a panoply of carbohydrate-active enzymes and secondary metabolites.</title>
        <authorList>
            <person name="Sorensen T."/>
            <person name="Petersen C."/>
            <person name="Muurmann A.T."/>
            <person name="Christiansen J.V."/>
            <person name="Brundto M.L."/>
            <person name="Overgaard C.K."/>
            <person name="Boysen A.T."/>
            <person name="Wollenberg R.D."/>
            <person name="Larsen T.O."/>
            <person name="Sorensen J.L."/>
            <person name="Nielsen K.L."/>
            <person name="Sondergaard T.E."/>
        </authorList>
    </citation>
    <scope>NUCLEOTIDE SEQUENCE [LARGE SCALE GENOMIC DNA]</scope>
    <source>
        <strain evidence="8 9">AAU 773</strain>
    </source>
</reference>
<protein>
    <submittedName>
        <fullName evidence="8">Exonuclease V</fullName>
    </submittedName>
</protein>
<dbReference type="GO" id="GO:0004527">
    <property type="term" value="F:exonuclease activity"/>
    <property type="evidence" value="ECO:0007669"/>
    <property type="project" value="UniProtKB-KW"/>
</dbReference>
<keyword evidence="5" id="KW-0540">Nuclease</keyword>
<gene>
    <name evidence="8" type="ORF">PGQ11_006886</name>
</gene>
<keyword evidence="4" id="KW-0004">4Fe-4S</keyword>
<evidence type="ECO:0000313" key="8">
    <source>
        <dbReference type="EMBL" id="KAK8868308.1"/>
    </source>
</evidence>
<feature type="compositionally biased region" description="Polar residues" evidence="7">
    <location>
        <begin position="75"/>
        <end position="84"/>
    </location>
</feature>
<keyword evidence="6 8" id="KW-0269">Exonuclease</keyword>
<evidence type="ECO:0000256" key="4">
    <source>
        <dbReference type="ARBA" id="ARBA00022485"/>
    </source>
</evidence>
<keyword evidence="4" id="KW-0408">Iron</keyword>
<sequence>MSANIPSSESDYGSDFSLEEESLVIQLLDGVQSVSAEIQPTPPPSLQPTACLAVPVLPEKRRLDDASFQDASHHQMVTTGQARTPASMRASISRAALHESWQMTSVPLDGINYPDLSRALSDLPPSNTAEPSANESADANLRKTQSPVERFRSFPRRPLTVTDLSSGAWCELQYWYTLTTLPGGRKTRTAAMRGGTKVHQTLEDQVHTTVQVQITSKEEAFALRLWNIIQGLRTLRDTGFTRELEVWGIVNGHFVNGVIDEISYTNPSTEFGQELNAEGQVAQQPSIKTFFGSNQRQVYLTDVKTRGAATLPTGAAIRPAKVQLFLYHRLLSNMASNQLDFTTVFTRYGLRADARFSDAFMAEIGNLHDEVFYDADSDVESTASQDNRPESTSISQGQYPVSSPNLEPTMTPPPDLIRYRSLQQIVPLLQSELQTTFPQGSNSMGDVLSIQYRHRSDGHIIGNQVFPVDADALSKYLDYNLAWWEGQREPDGVAIEESYKCRTCEFAESCQWRKDKEAEVISRSRQRALARSSS</sequence>
<evidence type="ECO:0000256" key="1">
    <source>
        <dbReference type="ARBA" id="ARBA00001966"/>
    </source>
</evidence>
<keyword evidence="4" id="KW-0411">Iron-sulfur</keyword>
<proteinExistence type="inferred from homology"/>
<organism evidence="8 9">
    <name type="scientific">Apiospora arundinis</name>
    <dbReference type="NCBI Taxonomy" id="335852"/>
    <lineage>
        <taxon>Eukaryota</taxon>
        <taxon>Fungi</taxon>
        <taxon>Dikarya</taxon>
        <taxon>Ascomycota</taxon>
        <taxon>Pezizomycotina</taxon>
        <taxon>Sordariomycetes</taxon>
        <taxon>Xylariomycetidae</taxon>
        <taxon>Amphisphaeriales</taxon>
        <taxon>Apiosporaceae</taxon>
        <taxon>Apiospora</taxon>
    </lineage>
</organism>
<keyword evidence="6 8" id="KW-0378">Hydrolase</keyword>
<keyword evidence="4" id="KW-0479">Metal-binding</keyword>